<comment type="caution">
    <text evidence="1">The sequence shown here is derived from an EMBL/GenBank/DDBJ whole genome shotgun (WGS) entry which is preliminary data.</text>
</comment>
<evidence type="ECO:0000313" key="1">
    <source>
        <dbReference type="EMBL" id="KAH7927072.1"/>
    </source>
</evidence>
<sequence length="158" mass="17753">MAGHNIPRQKFRRFAIAVFLLLAVGLSRQLLSKSRPSIPSVAKHERSRIHIEGRWEAVRLSLGLPPLPNTIDRRLITLPQSQKIAARFDLRRKRAEASLYNPPKLHLVSDAEDAPTVSTEALAASFHQIALAEKELAGVQARLRREKQEQGTQMPSRS</sequence>
<reference evidence="1" key="1">
    <citation type="journal article" date="2021" name="New Phytol.">
        <title>Evolutionary innovations through gain and loss of genes in the ectomycorrhizal Boletales.</title>
        <authorList>
            <person name="Wu G."/>
            <person name="Miyauchi S."/>
            <person name="Morin E."/>
            <person name="Kuo A."/>
            <person name="Drula E."/>
            <person name="Varga T."/>
            <person name="Kohler A."/>
            <person name="Feng B."/>
            <person name="Cao Y."/>
            <person name="Lipzen A."/>
            <person name="Daum C."/>
            <person name="Hundley H."/>
            <person name="Pangilinan J."/>
            <person name="Johnson J."/>
            <person name="Barry K."/>
            <person name="LaButti K."/>
            <person name="Ng V."/>
            <person name="Ahrendt S."/>
            <person name="Min B."/>
            <person name="Choi I.G."/>
            <person name="Park H."/>
            <person name="Plett J.M."/>
            <person name="Magnuson J."/>
            <person name="Spatafora J.W."/>
            <person name="Nagy L.G."/>
            <person name="Henrissat B."/>
            <person name="Grigoriev I.V."/>
            <person name="Yang Z.L."/>
            <person name="Xu J."/>
            <person name="Martin F.M."/>
        </authorList>
    </citation>
    <scope>NUCLEOTIDE SEQUENCE</scope>
    <source>
        <strain evidence="1">KUC20120723A-06</strain>
    </source>
</reference>
<evidence type="ECO:0000313" key="2">
    <source>
        <dbReference type="Proteomes" id="UP000790709"/>
    </source>
</evidence>
<dbReference type="Proteomes" id="UP000790709">
    <property type="component" value="Unassembled WGS sequence"/>
</dbReference>
<accession>A0ACB8BNB6</accession>
<gene>
    <name evidence="1" type="ORF">BV22DRAFT_1032194</name>
</gene>
<proteinExistence type="predicted"/>
<name>A0ACB8BNB6_9AGAM</name>
<protein>
    <submittedName>
        <fullName evidence="1">Uncharacterized protein</fullName>
    </submittedName>
</protein>
<organism evidence="1 2">
    <name type="scientific">Leucogyrophana mollusca</name>
    <dbReference type="NCBI Taxonomy" id="85980"/>
    <lineage>
        <taxon>Eukaryota</taxon>
        <taxon>Fungi</taxon>
        <taxon>Dikarya</taxon>
        <taxon>Basidiomycota</taxon>
        <taxon>Agaricomycotina</taxon>
        <taxon>Agaricomycetes</taxon>
        <taxon>Agaricomycetidae</taxon>
        <taxon>Boletales</taxon>
        <taxon>Boletales incertae sedis</taxon>
        <taxon>Leucogyrophana</taxon>
    </lineage>
</organism>
<dbReference type="EMBL" id="MU266372">
    <property type="protein sequence ID" value="KAH7927072.1"/>
    <property type="molecule type" value="Genomic_DNA"/>
</dbReference>
<keyword evidence="2" id="KW-1185">Reference proteome</keyword>